<dbReference type="GO" id="GO:0004331">
    <property type="term" value="F:fructose-2,6-bisphosphate 2-phosphatase activity"/>
    <property type="evidence" value="ECO:0007669"/>
    <property type="project" value="TreeGrafter"/>
</dbReference>
<dbReference type="Proteomes" id="UP000704068">
    <property type="component" value="Unassembled WGS sequence"/>
</dbReference>
<dbReference type="PANTHER" id="PTHR46517:SF1">
    <property type="entry name" value="FRUCTOSE-2,6-BISPHOSPHATASE TIGAR"/>
    <property type="match status" value="1"/>
</dbReference>
<dbReference type="AlphaFoldDB" id="A0A929RZ99"/>
<organism evidence="4 5">
    <name type="scientific">Alloprevotella tannerae</name>
    <dbReference type="NCBI Taxonomy" id="76122"/>
    <lineage>
        <taxon>Bacteria</taxon>
        <taxon>Pseudomonadati</taxon>
        <taxon>Bacteroidota</taxon>
        <taxon>Bacteroidia</taxon>
        <taxon>Bacteroidales</taxon>
        <taxon>Prevotellaceae</taxon>
        <taxon>Alloprevotella</taxon>
    </lineage>
</organism>
<dbReference type="SMART" id="SM00855">
    <property type="entry name" value="PGAM"/>
    <property type="match status" value="1"/>
</dbReference>
<dbReference type="InterPro" id="IPR013078">
    <property type="entry name" value="His_Pase_superF_clade-1"/>
</dbReference>
<dbReference type="GO" id="GO:0005829">
    <property type="term" value="C:cytosol"/>
    <property type="evidence" value="ECO:0007669"/>
    <property type="project" value="TreeGrafter"/>
</dbReference>
<accession>A0A929RZ99</accession>
<dbReference type="Pfam" id="PF00300">
    <property type="entry name" value="His_Phos_1"/>
    <property type="match status" value="1"/>
</dbReference>
<dbReference type="InterPro" id="IPR001345">
    <property type="entry name" value="PG/BPGM_mutase_AS"/>
</dbReference>
<dbReference type="SUPFAM" id="SSF53254">
    <property type="entry name" value="Phosphoglycerate mutase-like"/>
    <property type="match status" value="1"/>
</dbReference>
<dbReference type="GO" id="GO:0043456">
    <property type="term" value="P:regulation of pentose-phosphate shunt"/>
    <property type="evidence" value="ECO:0007669"/>
    <property type="project" value="TreeGrafter"/>
</dbReference>
<proteinExistence type="predicted"/>
<evidence type="ECO:0000256" key="2">
    <source>
        <dbReference type="PIRSR" id="PIRSR613078-1"/>
    </source>
</evidence>
<feature type="active site" description="Proton donor/acceptor" evidence="2">
    <location>
        <position position="82"/>
    </location>
</feature>
<dbReference type="CDD" id="cd07067">
    <property type="entry name" value="HP_PGM_like"/>
    <property type="match status" value="1"/>
</dbReference>
<keyword evidence="1" id="KW-0378">Hydrolase</keyword>
<reference evidence="4" key="1">
    <citation type="submission" date="2020-04" db="EMBL/GenBank/DDBJ databases">
        <title>Deep metagenomics examines the oral microbiome during advanced dental caries in children, revealing novel taxa and co-occurrences with host molecules.</title>
        <authorList>
            <person name="Baker J.L."/>
            <person name="Morton J.T."/>
            <person name="Dinis M."/>
            <person name="Alvarez R."/>
            <person name="Tran N.C."/>
            <person name="Knight R."/>
            <person name="Edlund A."/>
        </authorList>
    </citation>
    <scope>NUCLEOTIDE SEQUENCE</scope>
    <source>
        <strain evidence="4">JCVI_34_bin.1</strain>
    </source>
</reference>
<dbReference type="Gene3D" id="3.40.50.1240">
    <property type="entry name" value="Phosphoglycerate mutase-like"/>
    <property type="match status" value="1"/>
</dbReference>
<evidence type="ECO:0000256" key="3">
    <source>
        <dbReference type="PIRSR" id="PIRSR613078-2"/>
    </source>
</evidence>
<name>A0A929RZ99_9BACT</name>
<feature type="binding site" evidence="3">
    <location>
        <begin position="8"/>
        <end position="15"/>
    </location>
    <ligand>
        <name>substrate</name>
    </ligand>
</feature>
<feature type="active site" description="Tele-phosphohistidine intermediate" evidence="2">
    <location>
        <position position="9"/>
    </location>
</feature>
<gene>
    <name evidence="4" type="ORF">HXK21_08230</name>
</gene>
<dbReference type="PIRSF" id="PIRSF000709">
    <property type="entry name" value="6PFK_2-Ptase"/>
    <property type="match status" value="1"/>
</dbReference>
<protein>
    <submittedName>
        <fullName evidence="4">Histidine phosphatase family protein</fullName>
    </submittedName>
</protein>
<dbReference type="EMBL" id="JABZGR010000033">
    <property type="protein sequence ID" value="MBF0971011.1"/>
    <property type="molecule type" value="Genomic_DNA"/>
</dbReference>
<evidence type="ECO:0000313" key="4">
    <source>
        <dbReference type="EMBL" id="MBF0971011.1"/>
    </source>
</evidence>
<evidence type="ECO:0000313" key="5">
    <source>
        <dbReference type="Proteomes" id="UP000704068"/>
    </source>
</evidence>
<evidence type="ECO:0000256" key="1">
    <source>
        <dbReference type="ARBA" id="ARBA00022801"/>
    </source>
</evidence>
<dbReference type="GO" id="GO:0045820">
    <property type="term" value="P:negative regulation of glycolytic process"/>
    <property type="evidence" value="ECO:0007669"/>
    <property type="project" value="TreeGrafter"/>
</dbReference>
<feature type="binding site" evidence="3">
    <location>
        <position position="58"/>
    </location>
    <ligand>
        <name>substrate</name>
    </ligand>
</feature>
<dbReference type="RefSeq" id="WP_303764607.1">
    <property type="nucleotide sequence ID" value="NZ_JABZGR010000033.1"/>
</dbReference>
<dbReference type="PANTHER" id="PTHR46517">
    <property type="entry name" value="FRUCTOSE-2,6-BISPHOSPHATASE TIGAR"/>
    <property type="match status" value="1"/>
</dbReference>
<dbReference type="InterPro" id="IPR051695">
    <property type="entry name" value="Phosphoglycerate_Mutase"/>
</dbReference>
<dbReference type="PROSITE" id="PS00175">
    <property type="entry name" value="PG_MUTASE"/>
    <property type="match status" value="1"/>
</dbReference>
<comment type="caution">
    <text evidence="4">The sequence shown here is derived from an EMBL/GenBank/DDBJ whole genome shotgun (WGS) entry which is preliminary data.</text>
</comment>
<sequence length="186" mass="20680">MVSLYLVRHGETIENVEQILQGLMPGHLSELGKQQAEGLATKLMGIPFSQMYVSDLNRTIETALILNEKLQLPMQTTPLLRERDWGTATGMKVAEVDRQNLPHSAETVEHMAERGAAFIHHLLTHHDGETILAVSHGLFSRCLQALVTKCLIRETPRMQNAEARILQIEQEVQPSNILGETGATAN</sequence>
<dbReference type="InterPro" id="IPR029033">
    <property type="entry name" value="His_PPase_superfam"/>
</dbReference>